<evidence type="ECO:0000313" key="3">
    <source>
        <dbReference type="Proteomes" id="UP001281410"/>
    </source>
</evidence>
<reference evidence="2" key="1">
    <citation type="journal article" date="2023" name="Plant J.">
        <title>Genome sequences and population genomics provide insights into the demographic history, inbreeding, and mutation load of two 'living fossil' tree species of Dipteronia.</title>
        <authorList>
            <person name="Feng Y."/>
            <person name="Comes H.P."/>
            <person name="Chen J."/>
            <person name="Zhu S."/>
            <person name="Lu R."/>
            <person name="Zhang X."/>
            <person name="Li P."/>
            <person name="Qiu J."/>
            <person name="Olsen K.M."/>
            <person name="Qiu Y."/>
        </authorList>
    </citation>
    <scope>NUCLEOTIDE SEQUENCE</scope>
    <source>
        <strain evidence="2">NBL</strain>
    </source>
</reference>
<dbReference type="Gene3D" id="3.30.420.10">
    <property type="entry name" value="Ribonuclease H-like superfamily/Ribonuclease H"/>
    <property type="match status" value="1"/>
</dbReference>
<dbReference type="Proteomes" id="UP001281410">
    <property type="component" value="Unassembled WGS sequence"/>
</dbReference>
<accession>A0AAE0AY57</accession>
<proteinExistence type="predicted"/>
<gene>
    <name evidence="2" type="ORF">Dsin_005762</name>
</gene>
<evidence type="ECO:0000259" key="1">
    <source>
        <dbReference type="Pfam" id="PF13456"/>
    </source>
</evidence>
<dbReference type="EMBL" id="JANJYJ010000002">
    <property type="protein sequence ID" value="KAK3225900.1"/>
    <property type="molecule type" value="Genomic_DNA"/>
</dbReference>
<dbReference type="InterPro" id="IPR012337">
    <property type="entry name" value="RNaseH-like_sf"/>
</dbReference>
<dbReference type="AlphaFoldDB" id="A0AAE0AY57"/>
<comment type="caution">
    <text evidence="2">The sequence shown here is derived from an EMBL/GenBank/DDBJ whole genome shotgun (WGS) entry which is preliminary data.</text>
</comment>
<dbReference type="SUPFAM" id="SSF53098">
    <property type="entry name" value="Ribonuclease H-like"/>
    <property type="match status" value="1"/>
</dbReference>
<keyword evidence="3" id="KW-1185">Reference proteome</keyword>
<organism evidence="2 3">
    <name type="scientific">Dipteronia sinensis</name>
    <dbReference type="NCBI Taxonomy" id="43782"/>
    <lineage>
        <taxon>Eukaryota</taxon>
        <taxon>Viridiplantae</taxon>
        <taxon>Streptophyta</taxon>
        <taxon>Embryophyta</taxon>
        <taxon>Tracheophyta</taxon>
        <taxon>Spermatophyta</taxon>
        <taxon>Magnoliopsida</taxon>
        <taxon>eudicotyledons</taxon>
        <taxon>Gunneridae</taxon>
        <taxon>Pentapetalae</taxon>
        <taxon>rosids</taxon>
        <taxon>malvids</taxon>
        <taxon>Sapindales</taxon>
        <taxon>Sapindaceae</taxon>
        <taxon>Hippocastanoideae</taxon>
        <taxon>Acereae</taxon>
        <taxon>Dipteronia</taxon>
    </lineage>
</organism>
<evidence type="ECO:0000313" key="2">
    <source>
        <dbReference type="EMBL" id="KAK3225900.1"/>
    </source>
</evidence>
<dbReference type="GO" id="GO:0003676">
    <property type="term" value="F:nucleic acid binding"/>
    <property type="evidence" value="ECO:0007669"/>
    <property type="project" value="InterPro"/>
</dbReference>
<dbReference type="InterPro" id="IPR002156">
    <property type="entry name" value="RNaseH_domain"/>
</dbReference>
<dbReference type="Pfam" id="PF13456">
    <property type="entry name" value="RVT_3"/>
    <property type="match status" value="1"/>
</dbReference>
<dbReference type="CDD" id="cd06222">
    <property type="entry name" value="RNase_H_like"/>
    <property type="match status" value="1"/>
</dbReference>
<sequence length="284" mass="32587">MGCGLKCLEEDIAKMVLLLEFMAVTAQTYGEGSLLELIFFLRGKLLTNDHRAMRGLTVDISYDRCKVSCEDMKHVFRGCNGVTDIWEDIWKGVSMNVLFNAEWKDWLLQILKCNRIVMHRWPNYLIFAVALWFIWKWRCEHVFNANFKLPTSPGRNPPPPDWIKLNMDGSMRPESGSIVAEGVFRDDNYNWFGGFAMNKGVDSALEAEMWGIFKGMSLTWKAGYKKLIIETYSMESNRVADSLANLGHSLDMGTSVFERPLLQVSSLLDKDLRDLSFTRSVPRT</sequence>
<feature type="domain" description="RNase H type-1" evidence="1">
    <location>
        <begin position="166"/>
        <end position="231"/>
    </location>
</feature>
<protein>
    <recommendedName>
        <fullName evidence="1">RNase H type-1 domain-containing protein</fullName>
    </recommendedName>
</protein>
<dbReference type="InterPro" id="IPR036397">
    <property type="entry name" value="RNaseH_sf"/>
</dbReference>
<dbReference type="PANTHER" id="PTHR47723:SF13">
    <property type="entry name" value="PUTATIVE-RELATED"/>
    <property type="match status" value="1"/>
</dbReference>
<dbReference type="InterPro" id="IPR044730">
    <property type="entry name" value="RNase_H-like_dom_plant"/>
</dbReference>
<dbReference type="PANTHER" id="PTHR47723">
    <property type="entry name" value="OS05G0353850 PROTEIN"/>
    <property type="match status" value="1"/>
</dbReference>
<name>A0AAE0AY57_9ROSI</name>
<dbReference type="GO" id="GO:0004523">
    <property type="term" value="F:RNA-DNA hybrid ribonuclease activity"/>
    <property type="evidence" value="ECO:0007669"/>
    <property type="project" value="InterPro"/>
</dbReference>
<dbReference type="InterPro" id="IPR053151">
    <property type="entry name" value="RNase_H-like"/>
</dbReference>